<feature type="region of interest" description="Disordered" evidence="1">
    <location>
        <begin position="90"/>
        <end position="113"/>
    </location>
</feature>
<organism evidence="3 4">
    <name type="scientific">Lentinula aff. detonsa</name>
    <dbReference type="NCBI Taxonomy" id="2804958"/>
    <lineage>
        <taxon>Eukaryota</taxon>
        <taxon>Fungi</taxon>
        <taxon>Dikarya</taxon>
        <taxon>Basidiomycota</taxon>
        <taxon>Agaricomycotina</taxon>
        <taxon>Agaricomycetes</taxon>
        <taxon>Agaricomycetidae</taxon>
        <taxon>Agaricales</taxon>
        <taxon>Marasmiineae</taxon>
        <taxon>Omphalotaceae</taxon>
        <taxon>Lentinula</taxon>
    </lineage>
</organism>
<keyword evidence="2" id="KW-0732">Signal</keyword>
<gene>
    <name evidence="3" type="ORF">GGU10DRAFT_71228</name>
</gene>
<dbReference type="Proteomes" id="UP001163798">
    <property type="component" value="Unassembled WGS sequence"/>
</dbReference>
<feature type="chain" id="PRO_5041465019" description="Secreted protein" evidence="2">
    <location>
        <begin position="21"/>
        <end position="113"/>
    </location>
</feature>
<evidence type="ECO:0008006" key="5">
    <source>
        <dbReference type="Google" id="ProtNLM"/>
    </source>
</evidence>
<feature type="signal peptide" evidence="2">
    <location>
        <begin position="1"/>
        <end position="20"/>
    </location>
</feature>
<protein>
    <recommendedName>
        <fullName evidence="5">Secreted protein</fullName>
    </recommendedName>
</protein>
<evidence type="ECO:0000313" key="3">
    <source>
        <dbReference type="EMBL" id="KAJ3789170.1"/>
    </source>
</evidence>
<comment type="caution">
    <text evidence="3">The sequence shown here is derived from an EMBL/GenBank/DDBJ whole genome shotgun (WGS) entry which is preliminary data.</text>
</comment>
<reference evidence="3" key="1">
    <citation type="submission" date="2022-08" db="EMBL/GenBank/DDBJ databases">
        <authorList>
            <consortium name="DOE Joint Genome Institute"/>
            <person name="Min B."/>
            <person name="Riley R."/>
            <person name="Sierra-Patev S."/>
            <person name="Naranjo-Ortiz M."/>
            <person name="Looney B."/>
            <person name="Konkel Z."/>
            <person name="Slot J.C."/>
            <person name="Sakamoto Y."/>
            <person name="Steenwyk J.L."/>
            <person name="Rokas A."/>
            <person name="Carro J."/>
            <person name="Camarero S."/>
            <person name="Ferreira P."/>
            <person name="Molpeceres G."/>
            <person name="Ruiz-Duenas F.J."/>
            <person name="Serrano A."/>
            <person name="Henrissat B."/>
            <person name="Drula E."/>
            <person name="Hughes K.W."/>
            <person name="Mata J.L."/>
            <person name="Ishikawa N.K."/>
            <person name="Vargas-Isla R."/>
            <person name="Ushijima S."/>
            <person name="Smith C.A."/>
            <person name="Ahrendt S."/>
            <person name="Andreopoulos W."/>
            <person name="He G."/>
            <person name="Labutti K."/>
            <person name="Lipzen A."/>
            <person name="Ng V."/>
            <person name="Sandor L."/>
            <person name="Barry K."/>
            <person name="Martinez A.T."/>
            <person name="Xiao Y."/>
            <person name="Gibbons J.G."/>
            <person name="Terashima K."/>
            <person name="Hibbett D.S."/>
            <person name="Grigoriev I.V."/>
        </authorList>
    </citation>
    <scope>NUCLEOTIDE SEQUENCE</scope>
    <source>
        <strain evidence="3">TFB10291</strain>
    </source>
</reference>
<evidence type="ECO:0000256" key="2">
    <source>
        <dbReference type="SAM" id="SignalP"/>
    </source>
</evidence>
<name>A0AA38NQC0_9AGAR</name>
<evidence type="ECO:0000256" key="1">
    <source>
        <dbReference type="SAM" id="MobiDB-lite"/>
    </source>
</evidence>
<keyword evidence="4" id="KW-1185">Reference proteome</keyword>
<evidence type="ECO:0000313" key="4">
    <source>
        <dbReference type="Proteomes" id="UP001163798"/>
    </source>
</evidence>
<accession>A0AA38NQC0</accession>
<dbReference type="AlphaFoldDB" id="A0AA38NQC0"/>
<dbReference type="EMBL" id="MU793264">
    <property type="protein sequence ID" value="KAJ3789170.1"/>
    <property type="molecule type" value="Genomic_DNA"/>
</dbReference>
<sequence>MHFRPQFKLLVFHFLQSLFGIVPDSSTSSYLPPTALSRATWFLSFVFCFTNHGDRCGIPVLWWVYIHIYSSVRIHYRQFLPLLVSRVPPKRKEEKTNKVPPLSFSAGKSLSCF</sequence>
<proteinExistence type="predicted"/>